<evidence type="ECO:0000313" key="3">
    <source>
        <dbReference type="Proteomes" id="UP000000305"/>
    </source>
</evidence>
<organism evidence="2 3">
    <name type="scientific">Daphnia pulex</name>
    <name type="common">Water flea</name>
    <dbReference type="NCBI Taxonomy" id="6669"/>
    <lineage>
        <taxon>Eukaryota</taxon>
        <taxon>Metazoa</taxon>
        <taxon>Ecdysozoa</taxon>
        <taxon>Arthropoda</taxon>
        <taxon>Crustacea</taxon>
        <taxon>Branchiopoda</taxon>
        <taxon>Diplostraca</taxon>
        <taxon>Cladocera</taxon>
        <taxon>Anomopoda</taxon>
        <taxon>Daphniidae</taxon>
        <taxon>Daphnia</taxon>
    </lineage>
</organism>
<reference evidence="2 3" key="1">
    <citation type="journal article" date="2011" name="Science">
        <title>The ecoresponsive genome of Daphnia pulex.</title>
        <authorList>
            <person name="Colbourne J.K."/>
            <person name="Pfrender M.E."/>
            <person name="Gilbert D."/>
            <person name="Thomas W.K."/>
            <person name="Tucker A."/>
            <person name="Oakley T.H."/>
            <person name="Tokishita S."/>
            <person name="Aerts A."/>
            <person name="Arnold G.J."/>
            <person name="Basu M.K."/>
            <person name="Bauer D.J."/>
            <person name="Caceres C.E."/>
            <person name="Carmel L."/>
            <person name="Casola C."/>
            <person name="Choi J.H."/>
            <person name="Detter J.C."/>
            <person name="Dong Q."/>
            <person name="Dusheyko S."/>
            <person name="Eads B.D."/>
            <person name="Frohlich T."/>
            <person name="Geiler-Samerotte K.A."/>
            <person name="Gerlach D."/>
            <person name="Hatcher P."/>
            <person name="Jogdeo S."/>
            <person name="Krijgsveld J."/>
            <person name="Kriventseva E.V."/>
            <person name="Kultz D."/>
            <person name="Laforsch C."/>
            <person name="Lindquist E."/>
            <person name="Lopez J."/>
            <person name="Manak J.R."/>
            <person name="Muller J."/>
            <person name="Pangilinan J."/>
            <person name="Patwardhan R.P."/>
            <person name="Pitluck S."/>
            <person name="Pritham E.J."/>
            <person name="Rechtsteiner A."/>
            <person name="Rho M."/>
            <person name="Rogozin I.B."/>
            <person name="Sakarya O."/>
            <person name="Salamov A."/>
            <person name="Schaack S."/>
            <person name="Shapiro H."/>
            <person name="Shiga Y."/>
            <person name="Skalitzky C."/>
            <person name="Smith Z."/>
            <person name="Souvorov A."/>
            <person name="Sung W."/>
            <person name="Tang Z."/>
            <person name="Tsuchiya D."/>
            <person name="Tu H."/>
            <person name="Vos H."/>
            <person name="Wang M."/>
            <person name="Wolf Y.I."/>
            <person name="Yamagata H."/>
            <person name="Yamada T."/>
            <person name="Ye Y."/>
            <person name="Shaw J.R."/>
            <person name="Andrews J."/>
            <person name="Crease T.J."/>
            <person name="Tang H."/>
            <person name="Lucas S.M."/>
            <person name="Robertson H.M."/>
            <person name="Bork P."/>
            <person name="Koonin E.V."/>
            <person name="Zdobnov E.M."/>
            <person name="Grigoriev I.V."/>
            <person name="Lynch M."/>
            <person name="Boore J.L."/>
        </authorList>
    </citation>
    <scope>NUCLEOTIDE SEQUENCE [LARGE SCALE GENOMIC DNA]</scope>
</reference>
<evidence type="ECO:0000256" key="1">
    <source>
        <dbReference type="SAM" id="MobiDB-lite"/>
    </source>
</evidence>
<feature type="compositionally biased region" description="Basic and acidic residues" evidence="1">
    <location>
        <begin position="14"/>
        <end position="39"/>
    </location>
</feature>
<accession>E9G7U3</accession>
<feature type="region of interest" description="Disordered" evidence="1">
    <location>
        <begin position="1"/>
        <end position="68"/>
    </location>
</feature>
<proteinExistence type="predicted"/>
<dbReference type="Proteomes" id="UP000000305">
    <property type="component" value="Unassembled WGS sequence"/>
</dbReference>
<protein>
    <submittedName>
        <fullName evidence="2">Uncharacterized protein</fullName>
    </submittedName>
</protein>
<keyword evidence="3" id="KW-1185">Reference proteome</keyword>
<dbReference type="HOGENOM" id="CLU_2544868_0_0_1"/>
<evidence type="ECO:0000313" key="2">
    <source>
        <dbReference type="EMBL" id="EFX84599.1"/>
    </source>
</evidence>
<dbReference type="EMBL" id="GL732534">
    <property type="protein sequence ID" value="EFX84599.1"/>
    <property type="molecule type" value="Genomic_DNA"/>
</dbReference>
<name>E9G7U3_DAPPU</name>
<dbReference type="KEGG" id="dpx:DAPPUDRAFT_238931"/>
<dbReference type="AlphaFoldDB" id="E9G7U3"/>
<dbReference type="InParanoid" id="E9G7U3"/>
<gene>
    <name evidence="2" type="ORF">DAPPUDRAFT_238931</name>
</gene>
<feature type="compositionally biased region" description="Basic residues" evidence="1">
    <location>
        <begin position="40"/>
        <end position="51"/>
    </location>
</feature>
<sequence>MLQHQALITLKTPAELRTRSTKETKGKEETVDRKKGKLDNKKKKQRRKRKEKKLEMKNRKKKTSDETQVAQPISWMSIGYLNI</sequence>